<comment type="catalytic activity">
    <reaction evidence="1">
        <text>Random endo-hydrolysis of N-acetyl-beta-D-glucosaminide (1-&gt;4)-beta-linkages in chitin and chitodextrins.</text>
        <dbReference type="EC" id="3.2.1.14"/>
    </reaction>
</comment>
<keyword evidence="8" id="KW-0146">Chitin degradation</keyword>
<keyword evidence="10" id="KW-0119">Carbohydrate metabolism</keyword>
<evidence type="ECO:0000256" key="1">
    <source>
        <dbReference type="ARBA" id="ARBA00000822"/>
    </source>
</evidence>
<evidence type="ECO:0000259" key="17">
    <source>
        <dbReference type="PROSITE" id="PS51782"/>
    </source>
</evidence>
<keyword evidence="9" id="KW-0843">Virulence</keyword>
<dbReference type="PANTHER" id="PTHR47700:SF2">
    <property type="entry name" value="CHITINASE"/>
    <property type="match status" value="1"/>
</dbReference>
<dbReference type="Gene3D" id="3.20.20.80">
    <property type="entry name" value="Glycosidases"/>
    <property type="match status" value="1"/>
</dbReference>
<keyword evidence="13" id="KW-1015">Disulfide bond</keyword>
<feature type="chain" id="PRO_5035454606" description="chitinase" evidence="15">
    <location>
        <begin position="26"/>
        <end position="1357"/>
    </location>
</feature>
<sequence>MRGQHIAASVGGWLGLLAAAPFVAAVADPKGFDFGTFPGPPPSLEPPRSSLCPGRCSDSGPTGFSWSVTSITSSSVVLRACSVPESLSKRAQADETKYGPPCLASAELRSSEVDVQVSWSGDKATSGTASDVANALLQLQKNLVEDPTCGATTLLARSGNVVVGIWVGRQIRKTSAAAALVNRFAESVAARATSLPIKGTAQLCGTEKPSSQDFGIFYDTTGKVSDAFSAMQGWSEGDCISAFEQLELWKGIAIDIIPASALSMGADKAIPEAKGSRNNQTAPAASRSRSTILSVTSVSAEPTSSVAPGKLDSRAVCKTVKVEAADSCYTIATQKCGIKLLDLYKFNGGSSELCNNLEAGSEVCCSSGAQPEPEPKPAMRLAAAECKYVIVEKGDTCTSIAAECGITLEQFYSFNRNSQSWCNSLVVRSPVCCSQGQLPDLRPQKNSDGSCFAYTIQPDEGCYDIADRHRISEDQLHNFNKGKTWGWTGCGLLQKYHQICLSEGTPPMPSSISNAVCGPQKPGTAKPSGNAKLADLNPCPLNVCCNIWGQCGTTKDFCVDTTVDNTPGTAKEGTYGCVSNCGMDIVNKDTAPSQFRRLGYFEGWNFKRPCLNMDVSQIPERHYDVIHFAFGWISEDFQISAGPDVKEQFDKFVKEKVSYKKVISFGGWAFSNEPATSHIIRNAVKPQNAVKFATNLVAFVNANNLDGLDIDWEYPGATDIDGSQPGTEEDGKNYLAFLQLVKRRLGTSKTLAIAAPASFWYLKAFPIAEMAKVVDYIVYMTYDLAGQWDVGSKWAHDGCEGGNCLRSHVNSTMTYSSLSMITKAGVPSHKILVGVSSYGRSFKMSQVGCEGPDCTFQGARNQSPAKPGQCTREGGYIADAEMDQLMRLADSGVEDTAYRSYYDASSDSDILVYDRSEWVAWMSPITKARRSDYYKSLNMGGTTDWAIDLSVYSGQLARNKTNSDWGMMDLDMNCKFDKVYSSLDELDGDAADIPAHCAAMHAITVLEKMLSKSLEGFDAAADGYDGLYSHYKDYIIESLTGRLEKLMLFAKEDGGVSDTYFRCYAHKAGSVGADRNKATETSCFNLPTGKPYDDYTYWYEMRDKAAWEKFLNSEGILPEWLYYSQMHNPKGQDTCDTSNMCVVKNLYYNGYPLPIESSKIEVPNPKDIITAARNNMENITTSFEMVYMSIGLEDWDGGFNNAVEILSVPVFMLEDAVASMTQVKEIGKDWKEAQKKKLILSIIEGVLFLLGFLGPIAGTMGRVGAAIGRLASIIEASGAGGLAIYSIVEDPASAPLAILGLVLGELAGGRSNTGRDFAMLNAKKNEMTTKEKTALGKSYSANTPKVQSIMGKSCRRL</sequence>
<comment type="similarity">
    <text evidence="3">Belongs to the glycosyl hydrolase 18 family. Chitinase class V subfamily.</text>
</comment>
<comment type="caution">
    <text evidence="19">The sequence shown here is derived from an EMBL/GenBank/DDBJ whole genome shotgun (WGS) entry which is preliminary data.</text>
</comment>
<dbReference type="CDD" id="cd00035">
    <property type="entry name" value="ChtBD1"/>
    <property type="match status" value="1"/>
</dbReference>
<keyword evidence="7 14" id="KW-0378">Hydrolase</keyword>
<evidence type="ECO:0000256" key="5">
    <source>
        <dbReference type="ARBA" id="ARBA00022525"/>
    </source>
</evidence>
<dbReference type="InterPro" id="IPR001002">
    <property type="entry name" value="Chitin-bd_1"/>
</dbReference>
<dbReference type="SMART" id="SM00636">
    <property type="entry name" value="Glyco_18"/>
    <property type="match status" value="1"/>
</dbReference>
<evidence type="ECO:0000256" key="9">
    <source>
        <dbReference type="ARBA" id="ARBA00023026"/>
    </source>
</evidence>
<protein>
    <recommendedName>
        <fullName evidence="4">chitinase</fullName>
        <ecNumber evidence="4">3.2.1.14</ecNumber>
    </recommendedName>
</protein>
<evidence type="ECO:0000256" key="10">
    <source>
        <dbReference type="ARBA" id="ARBA00023277"/>
    </source>
</evidence>
<dbReference type="PROSITE" id="PS51782">
    <property type="entry name" value="LYSM"/>
    <property type="match status" value="3"/>
</dbReference>
<dbReference type="InterPro" id="IPR001223">
    <property type="entry name" value="Glyco_hydro18_cat"/>
</dbReference>
<feature type="signal peptide" evidence="15">
    <location>
        <begin position="1"/>
        <end position="25"/>
    </location>
</feature>
<evidence type="ECO:0000313" key="20">
    <source>
        <dbReference type="Proteomes" id="UP000813385"/>
    </source>
</evidence>
<keyword evidence="15" id="KW-0732">Signal</keyword>
<dbReference type="SUPFAM" id="SSF51445">
    <property type="entry name" value="(Trans)glycosidases"/>
    <property type="match status" value="1"/>
</dbReference>
<dbReference type="InterPro" id="IPR036861">
    <property type="entry name" value="Endochitinase-like_sf"/>
</dbReference>
<dbReference type="InterPro" id="IPR011583">
    <property type="entry name" value="Chitinase_II/V-like_cat"/>
</dbReference>
<keyword evidence="6 13" id="KW-0147">Chitin-binding</keyword>
<feature type="domain" description="LysM" evidence="17">
    <location>
        <begin position="452"/>
        <end position="501"/>
    </location>
</feature>
<evidence type="ECO:0000256" key="7">
    <source>
        <dbReference type="ARBA" id="ARBA00022801"/>
    </source>
</evidence>
<dbReference type="GO" id="GO:0008843">
    <property type="term" value="F:endochitinase activity"/>
    <property type="evidence" value="ECO:0007669"/>
    <property type="project" value="UniProtKB-EC"/>
</dbReference>
<dbReference type="GO" id="GO:0006032">
    <property type="term" value="P:chitin catabolic process"/>
    <property type="evidence" value="ECO:0007669"/>
    <property type="project" value="UniProtKB-KW"/>
</dbReference>
<feature type="domain" description="LysM" evidence="17">
    <location>
        <begin position="387"/>
        <end position="433"/>
    </location>
</feature>
<evidence type="ECO:0000256" key="15">
    <source>
        <dbReference type="SAM" id="SignalP"/>
    </source>
</evidence>
<organism evidence="19 20">
    <name type="scientific">Plectosphaerella cucumerina</name>
    <dbReference type="NCBI Taxonomy" id="40658"/>
    <lineage>
        <taxon>Eukaryota</taxon>
        <taxon>Fungi</taxon>
        <taxon>Dikarya</taxon>
        <taxon>Ascomycota</taxon>
        <taxon>Pezizomycotina</taxon>
        <taxon>Sordariomycetes</taxon>
        <taxon>Hypocreomycetidae</taxon>
        <taxon>Glomerellales</taxon>
        <taxon>Plectosphaerellaceae</taxon>
        <taxon>Plectosphaerella</taxon>
    </lineage>
</organism>
<evidence type="ECO:0000259" key="16">
    <source>
        <dbReference type="PROSITE" id="PS50941"/>
    </source>
</evidence>
<keyword evidence="12" id="KW-0624">Polysaccharide degradation</keyword>
<dbReference type="PROSITE" id="PS01095">
    <property type="entry name" value="GH18_1"/>
    <property type="match status" value="1"/>
</dbReference>
<evidence type="ECO:0000259" key="18">
    <source>
        <dbReference type="PROSITE" id="PS51910"/>
    </source>
</evidence>
<dbReference type="InterPro" id="IPR018392">
    <property type="entry name" value="LysM"/>
</dbReference>
<dbReference type="Pfam" id="PF00704">
    <property type="entry name" value="Glyco_hydro_18"/>
    <property type="match status" value="1"/>
</dbReference>
<dbReference type="PANTHER" id="PTHR47700">
    <property type="entry name" value="V CHITINASE, PUTATIVE (AFU_ORTHOLOGUE AFUA_6G13720)-RELATED"/>
    <property type="match status" value="1"/>
</dbReference>
<dbReference type="GO" id="GO:0005576">
    <property type="term" value="C:extracellular region"/>
    <property type="evidence" value="ECO:0007669"/>
    <property type="project" value="UniProtKB-SubCell"/>
</dbReference>
<dbReference type="Pfam" id="PF01476">
    <property type="entry name" value="LysM"/>
    <property type="match status" value="2"/>
</dbReference>
<dbReference type="InterPro" id="IPR001579">
    <property type="entry name" value="Glyco_hydro_18_chit_AS"/>
</dbReference>
<comment type="caution">
    <text evidence="13">Lacks conserved residue(s) required for the propagation of feature annotation.</text>
</comment>
<feature type="disulfide bond" evidence="13">
    <location>
        <begin position="544"/>
        <end position="558"/>
    </location>
</feature>
<evidence type="ECO:0000256" key="13">
    <source>
        <dbReference type="PROSITE-ProRule" id="PRU00261"/>
    </source>
</evidence>
<dbReference type="Gene3D" id="3.10.350.10">
    <property type="entry name" value="LysM domain"/>
    <property type="match status" value="3"/>
</dbReference>
<evidence type="ECO:0000256" key="11">
    <source>
        <dbReference type="ARBA" id="ARBA00023295"/>
    </source>
</evidence>
<dbReference type="InterPro" id="IPR036779">
    <property type="entry name" value="LysM_dom_sf"/>
</dbReference>
<dbReference type="SUPFAM" id="SSF54106">
    <property type="entry name" value="LysM domain"/>
    <property type="match status" value="1"/>
</dbReference>
<dbReference type="CDD" id="cd00118">
    <property type="entry name" value="LysM"/>
    <property type="match status" value="3"/>
</dbReference>
<dbReference type="InterPro" id="IPR053214">
    <property type="entry name" value="LysM12-like"/>
</dbReference>
<dbReference type="SMART" id="SM00257">
    <property type="entry name" value="LysM"/>
    <property type="match status" value="3"/>
</dbReference>
<proteinExistence type="inferred from homology"/>
<evidence type="ECO:0000256" key="14">
    <source>
        <dbReference type="RuleBase" id="RU000489"/>
    </source>
</evidence>
<feature type="domain" description="LysM" evidence="17">
    <location>
        <begin position="318"/>
        <end position="365"/>
    </location>
</feature>
<accession>A0A8K0TND5</accession>
<dbReference type="InterPro" id="IPR017853">
    <property type="entry name" value="GH"/>
</dbReference>
<dbReference type="PROSITE" id="PS50941">
    <property type="entry name" value="CHIT_BIND_I_2"/>
    <property type="match status" value="1"/>
</dbReference>
<keyword evidence="11 14" id="KW-0326">Glycosidase</keyword>
<evidence type="ECO:0000256" key="3">
    <source>
        <dbReference type="ARBA" id="ARBA00008682"/>
    </source>
</evidence>
<dbReference type="EMBL" id="JAGPXD010000003">
    <property type="protein sequence ID" value="KAH7363518.1"/>
    <property type="molecule type" value="Genomic_DNA"/>
</dbReference>
<gene>
    <name evidence="19" type="ORF">B0T11DRAFT_353804</name>
</gene>
<dbReference type="Pfam" id="PF00187">
    <property type="entry name" value="Chitin_bind_1"/>
    <property type="match status" value="1"/>
</dbReference>
<dbReference type="Gene3D" id="3.30.60.10">
    <property type="entry name" value="Endochitinase-like"/>
    <property type="match status" value="1"/>
</dbReference>
<feature type="domain" description="GH18" evidence="18">
    <location>
        <begin position="595"/>
        <end position="975"/>
    </location>
</feature>
<feature type="domain" description="Chitin-binding type-1" evidence="16">
    <location>
        <begin position="514"/>
        <end position="583"/>
    </location>
</feature>
<dbReference type="InterPro" id="IPR029070">
    <property type="entry name" value="Chitinase_insertion_sf"/>
</dbReference>
<keyword evidence="20" id="KW-1185">Reference proteome</keyword>
<dbReference type="Gene3D" id="3.10.50.10">
    <property type="match status" value="1"/>
</dbReference>
<feature type="disulfide bond" evidence="13">
    <location>
        <begin position="577"/>
        <end position="581"/>
    </location>
</feature>
<comment type="subcellular location">
    <subcellularLocation>
        <location evidence="2">Secreted</location>
    </subcellularLocation>
</comment>
<name>A0A8K0TND5_9PEZI</name>
<evidence type="ECO:0000256" key="6">
    <source>
        <dbReference type="ARBA" id="ARBA00022669"/>
    </source>
</evidence>
<dbReference type="SUPFAM" id="SSF57016">
    <property type="entry name" value="Plant lectins/antimicrobial peptides"/>
    <property type="match status" value="1"/>
</dbReference>
<evidence type="ECO:0000256" key="12">
    <source>
        <dbReference type="ARBA" id="ARBA00023326"/>
    </source>
</evidence>
<reference evidence="19" key="1">
    <citation type="journal article" date="2021" name="Nat. Commun.">
        <title>Genetic determinants of endophytism in the Arabidopsis root mycobiome.</title>
        <authorList>
            <person name="Mesny F."/>
            <person name="Miyauchi S."/>
            <person name="Thiergart T."/>
            <person name="Pickel B."/>
            <person name="Atanasova L."/>
            <person name="Karlsson M."/>
            <person name="Huettel B."/>
            <person name="Barry K.W."/>
            <person name="Haridas S."/>
            <person name="Chen C."/>
            <person name="Bauer D."/>
            <person name="Andreopoulos W."/>
            <person name="Pangilinan J."/>
            <person name="LaButti K."/>
            <person name="Riley R."/>
            <person name="Lipzen A."/>
            <person name="Clum A."/>
            <person name="Drula E."/>
            <person name="Henrissat B."/>
            <person name="Kohler A."/>
            <person name="Grigoriev I.V."/>
            <person name="Martin F.M."/>
            <person name="Hacquard S."/>
        </authorList>
    </citation>
    <scope>NUCLEOTIDE SEQUENCE</scope>
    <source>
        <strain evidence="19">MPI-CAGE-AT-0016</strain>
    </source>
</reference>
<dbReference type="CDD" id="cd02878">
    <property type="entry name" value="GH18_zymocin_alpha"/>
    <property type="match status" value="1"/>
</dbReference>
<dbReference type="GO" id="GO:0000272">
    <property type="term" value="P:polysaccharide catabolic process"/>
    <property type="evidence" value="ECO:0007669"/>
    <property type="project" value="UniProtKB-KW"/>
</dbReference>
<dbReference type="EC" id="3.2.1.14" evidence="4"/>
<dbReference type="OrthoDB" id="73875at2759"/>
<feature type="disulfide bond" evidence="13">
    <location>
        <begin position="539"/>
        <end position="551"/>
    </location>
</feature>
<dbReference type="GO" id="GO:0008061">
    <property type="term" value="F:chitin binding"/>
    <property type="evidence" value="ECO:0007669"/>
    <property type="project" value="UniProtKB-UniRule"/>
</dbReference>
<evidence type="ECO:0000313" key="19">
    <source>
        <dbReference type="EMBL" id="KAH7363518.1"/>
    </source>
</evidence>
<evidence type="ECO:0000256" key="2">
    <source>
        <dbReference type="ARBA" id="ARBA00004613"/>
    </source>
</evidence>
<evidence type="ECO:0000256" key="8">
    <source>
        <dbReference type="ARBA" id="ARBA00023024"/>
    </source>
</evidence>
<dbReference type="SUPFAM" id="SSF54556">
    <property type="entry name" value="Chitinase insertion domain"/>
    <property type="match status" value="1"/>
</dbReference>
<dbReference type="PROSITE" id="PS51910">
    <property type="entry name" value="GH18_2"/>
    <property type="match status" value="1"/>
</dbReference>
<dbReference type="Proteomes" id="UP000813385">
    <property type="component" value="Unassembled WGS sequence"/>
</dbReference>
<keyword evidence="5" id="KW-0964">Secreted</keyword>
<evidence type="ECO:0000256" key="4">
    <source>
        <dbReference type="ARBA" id="ARBA00012729"/>
    </source>
</evidence>